<dbReference type="RefSeq" id="WP_249315820.1">
    <property type="nucleotide sequence ID" value="NZ_JACRSR010000001.1"/>
</dbReference>
<organism evidence="1 2">
    <name type="scientific">Gehongia tenuis</name>
    <dbReference type="NCBI Taxonomy" id="2763655"/>
    <lineage>
        <taxon>Bacteria</taxon>
        <taxon>Bacillati</taxon>
        <taxon>Bacillota</taxon>
        <taxon>Clostridia</taxon>
        <taxon>Christensenellales</taxon>
        <taxon>Christensenellaceae</taxon>
        <taxon>Gehongia</taxon>
    </lineage>
</organism>
<name>A0A926D6M2_9FIRM</name>
<reference evidence="1" key="1">
    <citation type="submission" date="2020-08" db="EMBL/GenBank/DDBJ databases">
        <title>Genome public.</title>
        <authorList>
            <person name="Liu C."/>
            <person name="Sun Q."/>
        </authorList>
    </citation>
    <scope>NUCLEOTIDE SEQUENCE</scope>
    <source>
        <strain evidence="1">NSJ-53</strain>
    </source>
</reference>
<evidence type="ECO:0000313" key="2">
    <source>
        <dbReference type="Proteomes" id="UP000623172"/>
    </source>
</evidence>
<dbReference type="EMBL" id="JACRSR010000001">
    <property type="protein sequence ID" value="MBC8531330.1"/>
    <property type="molecule type" value="Genomic_DNA"/>
</dbReference>
<evidence type="ECO:0000313" key="1">
    <source>
        <dbReference type="EMBL" id="MBC8531330.1"/>
    </source>
</evidence>
<dbReference type="Proteomes" id="UP000623172">
    <property type="component" value="Unassembled WGS sequence"/>
</dbReference>
<protein>
    <submittedName>
        <fullName evidence="1">Uncharacterized protein</fullName>
    </submittedName>
</protein>
<accession>A0A926D6M2</accession>
<gene>
    <name evidence="1" type="ORF">H8696_05650</name>
</gene>
<sequence length="297" mass="33809">MKNLNLYQKRLVRTEHMPLLQKFETSPALLLFRWIYDLSCTFDTKPSIYGMDGDRMLAIVFPDAAFDCEDFFADYGDVMACLSQHWTVKVYGTAPGPETAELQAKLARDGIVSTWRCVSGRDFNRCLDLYIKLETSGNPEWAFFKEALEGIDGTKSFVAVSRCYERLLQRTGIPSADGARYCYIPLSGESDTAEQLHCLTMEQKAELWRTFLSDGVSSMEFEWLWDAYLDGSVRSLLEWELALEGVLCELQFTVSHDAHSFHVIDPAGSPIRLDYIHGTAAEKMFLKILFPVNLENL</sequence>
<dbReference type="AlphaFoldDB" id="A0A926D6M2"/>
<comment type="caution">
    <text evidence="1">The sequence shown here is derived from an EMBL/GenBank/DDBJ whole genome shotgun (WGS) entry which is preliminary data.</text>
</comment>
<keyword evidence="2" id="KW-1185">Reference proteome</keyword>
<proteinExistence type="predicted"/>